<accession>A0A8E6BB77</accession>
<dbReference type="RefSeq" id="WP_213500000.1">
    <property type="nucleotide sequence ID" value="NZ_CP074694.1"/>
</dbReference>
<dbReference type="Proteomes" id="UP000676194">
    <property type="component" value="Chromosome"/>
</dbReference>
<evidence type="ECO:0000313" key="3">
    <source>
        <dbReference type="Proteomes" id="UP000676194"/>
    </source>
</evidence>
<name>A0A8E6BB77_9BACT</name>
<gene>
    <name evidence="2" type="ORF">KIH39_12705</name>
</gene>
<feature type="transmembrane region" description="Helical" evidence="1">
    <location>
        <begin position="141"/>
        <end position="163"/>
    </location>
</feature>
<organism evidence="2 3">
    <name type="scientific">Telmatocola sphagniphila</name>
    <dbReference type="NCBI Taxonomy" id="1123043"/>
    <lineage>
        <taxon>Bacteria</taxon>
        <taxon>Pseudomonadati</taxon>
        <taxon>Planctomycetota</taxon>
        <taxon>Planctomycetia</taxon>
        <taxon>Gemmatales</taxon>
        <taxon>Gemmataceae</taxon>
    </lineage>
</organism>
<evidence type="ECO:0000256" key="1">
    <source>
        <dbReference type="SAM" id="Phobius"/>
    </source>
</evidence>
<proteinExistence type="predicted"/>
<dbReference type="AlphaFoldDB" id="A0A8E6BB77"/>
<keyword evidence="1" id="KW-0812">Transmembrane</keyword>
<dbReference type="KEGG" id="tsph:KIH39_12705"/>
<sequence length="172" mass="19901">MSGEKEQNRKVKCGECGFCHLYNSERDVELEFSLRDRKAGDTGLSLECFKNMVYLDSEKYSAPKDLDRRGIVKFILNQERDCQEFTPYMSGFTAKEHVRVQWERKQIELAAAQLEDQKSFNAKMAKAQEEFNKEQNYWNRVVAITFGILATITAVASVFSPLIHEWLGISKK</sequence>
<keyword evidence="3" id="KW-1185">Reference proteome</keyword>
<keyword evidence="1" id="KW-1133">Transmembrane helix</keyword>
<keyword evidence="1" id="KW-0472">Membrane</keyword>
<reference evidence="2" key="1">
    <citation type="submission" date="2021-05" db="EMBL/GenBank/DDBJ databases">
        <title>Complete genome sequence of the cellulolytic planctomycete Telmatocola sphagniphila SP2T and characterization of the first cellulase from planctomycetes.</title>
        <authorList>
            <person name="Rakitin A.L."/>
            <person name="Beletsky A.V."/>
            <person name="Naumoff D.G."/>
            <person name="Kulichevskaya I.S."/>
            <person name="Mardanov A.V."/>
            <person name="Ravin N.V."/>
            <person name="Dedysh S.N."/>
        </authorList>
    </citation>
    <scope>NUCLEOTIDE SEQUENCE</scope>
    <source>
        <strain evidence="2">SP2T</strain>
    </source>
</reference>
<evidence type="ECO:0000313" key="2">
    <source>
        <dbReference type="EMBL" id="QVL34727.1"/>
    </source>
</evidence>
<protein>
    <submittedName>
        <fullName evidence="2">Uncharacterized protein</fullName>
    </submittedName>
</protein>
<dbReference type="EMBL" id="CP074694">
    <property type="protein sequence ID" value="QVL34727.1"/>
    <property type="molecule type" value="Genomic_DNA"/>
</dbReference>